<dbReference type="InterPro" id="IPR050707">
    <property type="entry name" value="HTH_MetabolicPath_Reg"/>
</dbReference>
<dbReference type="InterPro" id="IPR005471">
    <property type="entry name" value="Tscrpt_reg_IclR_N"/>
</dbReference>
<gene>
    <name evidence="6" type="ORF">UFOPK2342_01193</name>
    <name evidence="7" type="ORF">UFOPK3266_01659</name>
</gene>
<evidence type="ECO:0000256" key="1">
    <source>
        <dbReference type="ARBA" id="ARBA00023015"/>
    </source>
</evidence>
<dbReference type="GO" id="GO:0003700">
    <property type="term" value="F:DNA-binding transcription factor activity"/>
    <property type="evidence" value="ECO:0007669"/>
    <property type="project" value="TreeGrafter"/>
</dbReference>
<dbReference type="SUPFAM" id="SSF55781">
    <property type="entry name" value="GAF domain-like"/>
    <property type="match status" value="1"/>
</dbReference>
<dbReference type="Gene3D" id="3.30.450.40">
    <property type="match status" value="1"/>
</dbReference>
<keyword evidence="2" id="KW-0238">DNA-binding</keyword>
<accession>A0A6J6N8U9</accession>
<dbReference type="GO" id="GO:0045892">
    <property type="term" value="P:negative regulation of DNA-templated transcription"/>
    <property type="evidence" value="ECO:0007669"/>
    <property type="project" value="TreeGrafter"/>
</dbReference>
<dbReference type="PROSITE" id="PS51077">
    <property type="entry name" value="HTH_ICLR"/>
    <property type="match status" value="1"/>
</dbReference>
<name>A0A6J6N8U9_9ZZZZ</name>
<evidence type="ECO:0000259" key="4">
    <source>
        <dbReference type="PROSITE" id="PS51077"/>
    </source>
</evidence>
<reference evidence="6" key="1">
    <citation type="submission" date="2020-05" db="EMBL/GenBank/DDBJ databases">
        <authorList>
            <person name="Chiriac C."/>
            <person name="Salcher M."/>
            <person name="Ghai R."/>
            <person name="Kavagutti S V."/>
        </authorList>
    </citation>
    <scope>NUCLEOTIDE SEQUENCE</scope>
</reference>
<dbReference type="PANTHER" id="PTHR30136:SF24">
    <property type="entry name" value="HTH-TYPE TRANSCRIPTIONAL REPRESSOR ALLR"/>
    <property type="match status" value="1"/>
</dbReference>
<dbReference type="Gene3D" id="1.10.10.10">
    <property type="entry name" value="Winged helix-like DNA-binding domain superfamily/Winged helix DNA-binding domain"/>
    <property type="match status" value="1"/>
</dbReference>
<evidence type="ECO:0000313" key="7">
    <source>
        <dbReference type="EMBL" id="CAB4845532.1"/>
    </source>
</evidence>
<dbReference type="EMBL" id="CAFBAA010000069">
    <property type="protein sequence ID" value="CAB4845532.1"/>
    <property type="molecule type" value="Genomic_DNA"/>
</dbReference>
<dbReference type="SUPFAM" id="SSF46785">
    <property type="entry name" value="Winged helix' DNA-binding domain"/>
    <property type="match status" value="1"/>
</dbReference>
<dbReference type="Pfam" id="PF01614">
    <property type="entry name" value="IclR_C"/>
    <property type="match status" value="1"/>
</dbReference>
<sequence>MPAKPKAKKDLIAKSGVDEVIPSRAVNRSLQLLTVVALHGKEPLKLAEIIRLSSLPKSTVHRLLGVLCEAGFLRVDSEARYGPSPLLLAMGMNFLRQADVRSLALPAMQGLTASTQETSHLGVLQFPWVVYVDKVESPLPVRMHSQVGAMNPLHCTGLGKALLAFSSADRIERIATGPLPRATKNTITTEKALRIELSKIREQGFAIDDVENELGIRCVGAPILGHEGTAIAAISIAGPDTRMTPERTLELATEVKSVARKISRQLGFTSHPH</sequence>
<evidence type="ECO:0000259" key="5">
    <source>
        <dbReference type="PROSITE" id="PS51078"/>
    </source>
</evidence>
<dbReference type="PANTHER" id="PTHR30136">
    <property type="entry name" value="HELIX-TURN-HELIX TRANSCRIPTIONAL REGULATOR, ICLR FAMILY"/>
    <property type="match status" value="1"/>
</dbReference>
<dbReference type="Pfam" id="PF09339">
    <property type="entry name" value="HTH_IclR"/>
    <property type="match status" value="1"/>
</dbReference>
<protein>
    <submittedName>
        <fullName evidence="6">Unannotated protein</fullName>
    </submittedName>
</protein>
<keyword evidence="3" id="KW-0804">Transcription</keyword>
<dbReference type="AlphaFoldDB" id="A0A6J6N8U9"/>
<feature type="domain" description="HTH iclR-type" evidence="4">
    <location>
        <begin position="23"/>
        <end position="85"/>
    </location>
</feature>
<organism evidence="6">
    <name type="scientific">freshwater metagenome</name>
    <dbReference type="NCBI Taxonomy" id="449393"/>
    <lineage>
        <taxon>unclassified sequences</taxon>
        <taxon>metagenomes</taxon>
        <taxon>ecological metagenomes</taxon>
    </lineage>
</organism>
<proteinExistence type="predicted"/>
<evidence type="ECO:0000256" key="2">
    <source>
        <dbReference type="ARBA" id="ARBA00023125"/>
    </source>
</evidence>
<dbReference type="InterPro" id="IPR036388">
    <property type="entry name" value="WH-like_DNA-bd_sf"/>
</dbReference>
<dbReference type="InterPro" id="IPR014757">
    <property type="entry name" value="Tscrpt_reg_IclR_C"/>
</dbReference>
<dbReference type="PROSITE" id="PS51078">
    <property type="entry name" value="ICLR_ED"/>
    <property type="match status" value="1"/>
</dbReference>
<dbReference type="InterPro" id="IPR036390">
    <property type="entry name" value="WH_DNA-bd_sf"/>
</dbReference>
<feature type="domain" description="IclR-ED" evidence="5">
    <location>
        <begin position="86"/>
        <end position="268"/>
    </location>
</feature>
<evidence type="ECO:0000256" key="3">
    <source>
        <dbReference type="ARBA" id="ARBA00023163"/>
    </source>
</evidence>
<keyword evidence="1" id="KW-0805">Transcription regulation</keyword>
<dbReference type="SMART" id="SM00346">
    <property type="entry name" value="HTH_ICLR"/>
    <property type="match status" value="1"/>
</dbReference>
<dbReference type="InterPro" id="IPR029016">
    <property type="entry name" value="GAF-like_dom_sf"/>
</dbReference>
<dbReference type="EMBL" id="CAEZXB010000025">
    <property type="protein sequence ID" value="CAB4681518.1"/>
    <property type="molecule type" value="Genomic_DNA"/>
</dbReference>
<dbReference type="GO" id="GO:0003677">
    <property type="term" value="F:DNA binding"/>
    <property type="evidence" value="ECO:0007669"/>
    <property type="project" value="UniProtKB-KW"/>
</dbReference>
<evidence type="ECO:0000313" key="6">
    <source>
        <dbReference type="EMBL" id="CAB4681518.1"/>
    </source>
</evidence>